<proteinExistence type="predicted"/>
<dbReference type="Proteomes" id="UP001199710">
    <property type="component" value="Unassembled WGS sequence"/>
</dbReference>
<dbReference type="InterPro" id="IPR011650">
    <property type="entry name" value="Peptidase_M20_dimer"/>
</dbReference>
<comment type="caution">
    <text evidence="4">The sequence shown here is derived from an EMBL/GenBank/DDBJ whole genome shotgun (WGS) entry which is preliminary data.</text>
</comment>
<dbReference type="Pfam" id="PF01546">
    <property type="entry name" value="Peptidase_M20"/>
    <property type="match status" value="1"/>
</dbReference>
<dbReference type="RefSeq" id="WP_231823153.1">
    <property type="nucleotide sequence ID" value="NZ_JAJPDE010000054.1"/>
</dbReference>
<reference evidence="4 5" key="1">
    <citation type="submission" date="2021-12" db="EMBL/GenBank/DDBJ databases">
        <title>A phylogenomic analysis of Limosilactobacillus reuteri reveals ancient and stable evolutionary relationships with rodents and birds and zoonotic transmission to humans.</title>
        <authorList>
            <person name="Li F."/>
            <person name="Li X."/>
            <person name="Cheng C."/>
            <person name="Tollenaar S."/>
            <person name="Zhang J.S."/>
            <person name="Simpson D."/>
            <person name="Tasseva G."/>
            <person name="Perez-Munoz M.E."/>
            <person name="Frese S."/>
            <person name="Gaenzle M.G."/>
            <person name="Walter J."/>
            <person name="Zheng J."/>
        </authorList>
    </citation>
    <scope>NUCLEOTIDE SEQUENCE [LARGE SCALE GENOMIC DNA]</scope>
    <source>
        <strain evidence="4 5">BG-MG3-B</strain>
    </source>
</reference>
<dbReference type="PIRSF" id="PIRSF037238">
    <property type="entry name" value="Carboxypeptidase_G2"/>
    <property type="match status" value="1"/>
</dbReference>
<accession>A0ABS8R7D9</accession>
<evidence type="ECO:0000256" key="2">
    <source>
        <dbReference type="ARBA" id="ARBA00022801"/>
    </source>
</evidence>
<keyword evidence="1" id="KW-0479">Metal-binding</keyword>
<dbReference type="Pfam" id="PF07687">
    <property type="entry name" value="M20_dimer"/>
    <property type="match status" value="1"/>
</dbReference>
<dbReference type="CDD" id="cd03885">
    <property type="entry name" value="M20_CPDG2"/>
    <property type="match status" value="1"/>
</dbReference>
<evidence type="ECO:0000256" key="1">
    <source>
        <dbReference type="ARBA" id="ARBA00022723"/>
    </source>
</evidence>
<name>A0ABS8R7D9_9LACO</name>
<dbReference type="PANTHER" id="PTHR43808">
    <property type="entry name" value="ACETYLORNITHINE DEACETYLASE"/>
    <property type="match status" value="1"/>
</dbReference>
<dbReference type="Gene3D" id="3.30.70.360">
    <property type="match status" value="1"/>
</dbReference>
<dbReference type="InterPro" id="IPR050072">
    <property type="entry name" value="Peptidase_M20A"/>
</dbReference>
<organism evidence="4 5">
    <name type="scientific">Limosilactobacillus agrestis</name>
    <dbReference type="NCBI Taxonomy" id="2759748"/>
    <lineage>
        <taxon>Bacteria</taxon>
        <taxon>Bacillati</taxon>
        <taxon>Bacillota</taxon>
        <taxon>Bacilli</taxon>
        <taxon>Lactobacillales</taxon>
        <taxon>Lactobacillaceae</taxon>
        <taxon>Limosilactobacillus</taxon>
    </lineage>
</organism>
<dbReference type="Gene3D" id="3.40.630.10">
    <property type="entry name" value="Zn peptidases"/>
    <property type="match status" value="1"/>
</dbReference>
<feature type="domain" description="Peptidase M20 dimerisation" evidence="3">
    <location>
        <begin position="183"/>
        <end position="281"/>
    </location>
</feature>
<dbReference type="InterPro" id="IPR017150">
    <property type="entry name" value="Pept_M20_glutamate_carboxypep"/>
</dbReference>
<protein>
    <submittedName>
        <fullName evidence="4">M20 family metallopeptidase</fullName>
    </submittedName>
</protein>
<dbReference type="InterPro" id="IPR002933">
    <property type="entry name" value="Peptidase_M20"/>
</dbReference>
<sequence>MNKIQQYLLDHQDEMIALTKQLVNIDSPSYHLAGIQQIMRILESRMNALGMTTYQLESGKPGTVLVGQLAGKESGAPVILSGHIDTVFPVGTAQQRPFKIAGDKMTGPGIFDMKPGIVIGLYAIQALKHFDLIERPLKVIIVSDEEKLHLASNAAQLIAQEAQGGAYGLNLEGTTATNTVGTSNRGGMIIDLTVHGRAAHSGSEPEKGRDAVVELAHKIIQLTALTNLQEGIHVNCGRITGGISENIIPDQATTSLGIRFRTLTQRDQLLQQIRQIAHQHVIPETTTDITIRTQIDSLEATATVQQLFANLDRAAKELGISPLIAANDRGSSDAGVLYAQGVPCIDGLGVVGGAAHTDQEFASVHSLVKRAALIATLICTKDA</sequence>
<dbReference type="PANTHER" id="PTHR43808:SF9">
    <property type="entry name" value="BLL0789 PROTEIN"/>
    <property type="match status" value="1"/>
</dbReference>
<evidence type="ECO:0000313" key="5">
    <source>
        <dbReference type="Proteomes" id="UP001199710"/>
    </source>
</evidence>
<dbReference type="InterPro" id="IPR036264">
    <property type="entry name" value="Bact_exopeptidase_dim_dom"/>
</dbReference>
<keyword evidence="5" id="KW-1185">Reference proteome</keyword>
<gene>
    <name evidence="4" type="ORF">LTY36_03660</name>
</gene>
<dbReference type="SUPFAM" id="SSF53187">
    <property type="entry name" value="Zn-dependent exopeptidases"/>
    <property type="match status" value="1"/>
</dbReference>
<evidence type="ECO:0000313" key="4">
    <source>
        <dbReference type="EMBL" id="MCD7130287.1"/>
    </source>
</evidence>
<dbReference type="SUPFAM" id="SSF55031">
    <property type="entry name" value="Bacterial exopeptidase dimerisation domain"/>
    <property type="match status" value="1"/>
</dbReference>
<keyword evidence="2" id="KW-0378">Hydrolase</keyword>
<evidence type="ECO:0000259" key="3">
    <source>
        <dbReference type="Pfam" id="PF07687"/>
    </source>
</evidence>
<dbReference type="EMBL" id="JAJPDE010000054">
    <property type="protein sequence ID" value="MCD7130287.1"/>
    <property type="molecule type" value="Genomic_DNA"/>
</dbReference>